<evidence type="ECO:0000256" key="1">
    <source>
        <dbReference type="SAM" id="MobiDB-lite"/>
    </source>
</evidence>
<name>U9UFG6_RHIID</name>
<gene>
    <name evidence="2" type="ORF">GLOINDRAFT_93410</name>
</gene>
<sequence length="120" mass="13871">MNNVNFWIHKDYKDFNNHILFDQLYCNLTDSNRMSKKVDEAKKGHHPSSTIEKKRKERNAGLTNLNHLAHKASIVQQKIHRIKANLQSVGKPVKRRLLEPSEFTLRPSLDMVAGDIKING</sequence>
<evidence type="ECO:0000313" key="2">
    <source>
        <dbReference type="EMBL" id="ESA18412.1"/>
    </source>
</evidence>
<proteinExistence type="predicted"/>
<accession>U9UFG6</accession>
<dbReference type="AlphaFoldDB" id="U9UFG6"/>
<dbReference type="HOGENOM" id="CLU_2050869_0_0_1"/>
<reference evidence="2" key="1">
    <citation type="submission" date="2013-07" db="EMBL/GenBank/DDBJ databases">
        <title>The genome of an arbuscular mycorrhizal fungus provides insights into the evolution of the oldest plant symbiosis.</title>
        <authorList>
            <consortium name="DOE Joint Genome Institute"/>
            <person name="Tisserant E."/>
            <person name="Malbreil M."/>
            <person name="Kuo A."/>
            <person name="Kohler A."/>
            <person name="Symeonidi A."/>
            <person name="Balestrini R."/>
            <person name="Charron P."/>
            <person name="Duensing N."/>
            <person name="Frei-dit-Frey N."/>
            <person name="Gianinazzi-Pearson V."/>
            <person name="Gilbert B."/>
            <person name="Handa Y."/>
            <person name="Hijri M."/>
            <person name="Kaul R."/>
            <person name="Kawaguchi M."/>
            <person name="Krajinski F."/>
            <person name="Lammers P."/>
            <person name="Lapierre D."/>
            <person name="Masclaux F.G."/>
            <person name="Murat C."/>
            <person name="Morin E."/>
            <person name="Ndikumana S."/>
            <person name="Pagni M."/>
            <person name="Petitpierre D."/>
            <person name="Requena N."/>
            <person name="Rosikiewicz P."/>
            <person name="Riley R."/>
            <person name="Saito K."/>
            <person name="San Clemente H."/>
            <person name="Shapiro H."/>
            <person name="van Tuinen D."/>
            <person name="Becard G."/>
            <person name="Bonfante P."/>
            <person name="Paszkowski U."/>
            <person name="Shachar-Hill Y."/>
            <person name="Young J.P."/>
            <person name="Sanders I.R."/>
            <person name="Henrissat B."/>
            <person name="Rensing S.A."/>
            <person name="Grigoriev I.V."/>
            <person name="Corradi N."/>
            <person name="Roux C."/>
            <person name="Martin F."/>
        </authorList>
    </citation>
    <scope>NUCLEOTIDE SEQUENCE</scope>
    <source>
        <strain evidence="2">DAOM 197198</strain>
    </source>
</reference>
<feature type="region of interest" description="Disordered" evidence="1">
    <location>
        <begin position="37"/>
        <end position="56"/>
    </location>
</feature>
<organism evidence="2">
    <name type="scientific">Rhizophagus irregularis (strain DAOM 181602 / DAOM 197198 / MUCL 43194)</name>
    <name type="common">Arbuscular mycorrhizal fungus</name>
    <name type="synonym">Glomus intraradices</name>
    <dbReference type="NCBI Taxonomy" id="747089"/>
    <lineage>
        <taxon>Eukaryota</taxon>
        <taxon>Fungi</taxon>
        <taxon>Fungi incertae sedis</taxon>
        <taxon>Mucoromycota</taxon>
        <taxon>Glomeromycotina</taxon>
        <taxon>Glomeromycetes</taxon>
        <taxon>Glomerales</taxon>
        <taxon>Glomeraceae</taxon>
        <taxon>Rhizophagus</taxon>
    </lineage>
</organism>
<protein>
    <submittedName>
        <fullName evidence="2">Uncharacterized protein</fullName>
    </submittedName>
</protein>
<dbReference type="EMBL" id="KI279243">
    <property type="protein sequence ID" value="ESA18412.1"/>
    <property type="molecule type" value="Genomic_DNA"/>
</dbReference>